<dbReference type="eggNOG" id="COG1162">
    <property type="taxonomic scope" value="Bacteria"/>
</dbReference>
<proteinExistence type="predicted"/>
<accession>G7TJL3</accession>
<evidence type="ECO:0000313" key="2">
    <source>
        <dbReference type="EMBL" id="AEQ94415.1"/>
    </source>
</evidence>
<protein>
    <submittedName>
        <fullName evidence="2">Transcriptional regulator</fullName>
    </submittedName>
</protein>
<name>G7TJL3_XANOB</name>
<dbReference type="HOGENOM" id="CLU_1266477_0_0_6"/>
<organism evidence="2 3">
    <name type="scientific">Xanthomonas oryzae pv. oryzicola (strain BLS256)</name>
    <dbReference type="NCBI Taxonomy" id="383407"/>
    <lineage>
        <taxon>Bacteria</taxon>
        <taxon>Pseudomonadati</taxon>
        <taxon>Pseudomonadota</taxon>
        <taxon>Gammaproteobacteria</taxon>
        <taxon>Lysobacterales</taxon>
        <taxon>Lysobacteraceae</taxon>
        <taxon>Xanthomonas</taxon>
    </lineage>
</organism>
<dbReference type="Proteomes" id="UP000008851">
    <property type="component" value="Chromosome"/>
</dbReference>
<dbReference type="AlphaFoldDB" id="G7TJL3"/>
<reference evidence="2 3" key="1">
    <citation type="journal article" date="2011" name="J. Bacteriol.">
        <title>Two new complete genome sequences offer insight into host and tissue specificity of plant pathogenic Xanthomonas spp.</title>
        <authorList>
            <person name="Bogdanove A.J."/>
            <person name="Koebnik R."/>
            <person name="Lu H."/>
            <person name="Furutani A."/>
            <person name="Angiuoli S.V."/>
            <person name="Patil P.B."/>
            <person name="Van Sluys M.A."/>
            <person name="Ryan R.P."/>
            <person name="Meyer D.F."/>
            <person name="Han S.W."/>
            <person name="Aparna G."/>
            <person name="Rajaram M."/>
            <person name="Delcher A.L."/>
            <person name="Phillippy A.M."/>
            <person name="Puiu D."/>
            <person name="Schatz M.C."/>
            <person name="Shumway M."/>
            <person name="Sommer D.D."/>
            <person name="Trapnell C."/>
            <person name="Benahmed F."/>
            <person name="Dimitrov G."/>
            <person name="Madupu R."/>
            <person name="Radune D."/>
            <person name="Sullivan S."/>
            <person name="Jha G."/>
            <person name="Ishihara H."/>
            <person name="Lee S.W."/>
            <person name="Pandey A."/>
            <person name="Sharma V."/>
            <person name="Sriariyanun M."/>
            <person name="Szurek B."/>
            <person name="Vera-Cruz C.M."/>
            <person name="Dorman K.S."/>
            <person name="Ronald P.C."/>
            <person name="Verdier V."/>
            <person name="Dow J.M."/>
            <person name="Sonti R.V."/>
            <person name="Tsuge S."/>
            <person name="Brendel V.P."/>
            <person name="Rabinowicz P.D."/>
            <person name="Leach J.E."/>
            <person name="White F.F."/>
            <person name="Salzberg S.L."/>
        </authorList>
    </citation>
    <scope>NUCLEOTIDE SEQUENCE [LARGE SCALE GENOMIC DNA]</scope>
    <source>
        <strain evidence="2 3">BLS256</strain>
    </source>
</reference>
<evidence type="ECO:0000313" key="3">
    <source>
        <dbReference type="Proteomes" id="UP000008851"/>
    </source>
</evidence>
<dbReference type="EMBL" id="CP003057">
    <property type="protein sequence ID" value="AEQ94415.1"/>
    <property type="molecule type" value="Genomic_DNA"/>
</dbReference>
<gene>
    <name evidence="2" type="ORF">XOC_0162</name>
</gene>
<dbReference type="InterPro" id="IPR049052">
    <property type="entry name" value="nSTAND1"/>
</dbReference>
<feature type="domain" description="Novel STAND NTPase 1" evidence="1">
    <location>
        <begin position="40"/>
        <end position="158"/>
    </location>
</feature>
<sequence length="199" mass="21564">MLDTRARALGDWALGEREVFSPVQMARLPEWLQRPTSLHAAIDEAVRQCAPARDNAHTQRHLLLVINHAEAMVATPGITDADRAALAAALQALCSSAHVAVLMLTRSDFYPRLIDALPDIVALKRGDGHVDLLPPRDGAIGQIIRVPAAMPGLRFEEDRNSAAAWRMCCATPPHASPMHCRCCNTCCMPCMHSAATTAC</sequence>
<dbReference type="KEGG" id="xor:XOC_0162"/>
<dbReference type="Pfam" id="PF20703">
    <property type="entry name" value="nSTAND1"/>
    <property type="match status" value="1"/>
</dbReference>
<evidence type="ECO:0000259" key="1">
    <source>
        <dbReference type="Pfam" id="PF20703"/>
    </source>
</evidence>